<feature type="transmembrane region" description="Helical" evidence="6">
    <location>
        <begin position="28"/>
        <end position="50"/>
    </location>
</feature>
<feature type="transmembrane region" description="Helical" evidence="6">
    <location>
        <begin position="238"/>
        <end position="259"/>
    </location>
</feature>
<feature type="transmembrane region" description="Helical" evidence="6">
    <location>
        <begin position="329"/>
        <end position="347"/>
    </location>
</feature>
<keyword evidence="3 6" id="KW-0812">Transmembrane</keyword>
<feature type="non-terminal residue" evidence="7">
    <location>
        <position position="1"/>
    </location>
</feature>
<feature type="transmembrane region" description="Helical" evidence="6">
    <location>
        <begin position="162"/>
        <end position="189"/>
    </location>
</feature>
<evidence type="ECO:0000256" key="6">
    <source>
        <dbReference type="SAM" id="Phobius"/>
    </source>
</evidence>
<comment type="similarity">
    <text evidence="2">Belongs to the multi antimicrobial extrusion (MATE) (TC 2.A.66.1) family.</text>
</comment>
<evidence type="ECO:0000256" key="5">
    <source>
        <dbReference type="ARBA" id="ARBA00023136"/>
    </source>
</evidence>
<evidence type="ECO:0000256" key="1">
    <source>
        <dbReference type="ARBA" id="ARBA00004141"/>
    </source>
</evidence>
<keyword evidence="5 6" id="KW-0472">Membrane</keyword>
<feature type="transmembrane region" description="Helical" evidence="6">
    <location>
        <begin position="107"/>
        <end position="125"/>
    </location>
</feature>
<dbReference type="GO" id="GO:0015297">
    <property type="term" value="F:antiporter activity"/>
    <property type="evidence" value="ECO:0007669"/>
    <property type="project" value="InterPro"/>
</dbReference>
<dbReference type="AlphaFoldDB" id="A0A2G5B6F5"/>
<keyword evidence="8" id="KW-1185">Reference proteome</keyword>
<dbReference type="OrthoDB" id="2126698at2759"/>
<gene>
    <name evidence="7" type="ORF">COEREDRAFT_30789</name>
</gene>
<accession>A0A2G5B6F5</accession>
<name>A0A2G5B6F5_COERN</name>
<reference evidence="7 8" key="1">
    <citation type="journal article" date="2015" name="Genome Biol. Evol.">
        <title>Phylogenomic analyses indicate that early fungi evolved digesting cell walls of algal ancestors of land plants.</title>
        <authorList>
            <person name="Chang Y."/>
            <person name="Wang S."/>
            <person name="Sekimoto S."/>
            <person name="Aerts A.L."/>
            <person name="Choi C."/>
            <person name="Clum A."/>
            <person name="LaButti K.M."/>
            <person name="Lindquist E.A."/>
            <person name="Yee Ngan C."/>
            <person name="Ohm R.A."/>
            <person name="Salamov A.A."/>
            <person name="Grigoriev I.V."/>
            <person name="Spatafora J.W."/>
            <person name="Berbee M.L."/>
        </authorList>
    </citation>
    <scope>NUCLEOTIDE SEQUENCE [LARGE SCALE GENOMIC DNA]</scope>
    <source>
        <strain evidence="7 8">NRRL 1564</strain>
    </source>
</reference>
<feature type="non-terminal residue" evidence="7">
    <location>
        <position position="426"/>
    </location>
</feature>
<evidence type="ECO:0000256" key="3">
    <source>
        <dbReference type="ARBA" id="ARBA00022692"/>
    </source>
</evidence>
<proteinExistence type="inferred from homology"/>
<dbReference type="EMBL" id="KZ303515">
    <property type="protein sequence ID" value="PIA14589.1"/>
    <property type="molecule type" value="Genomic_DNA"/>
</dbReference>
<feature type="transmembrane region" description="Helical" evidence="6">
    <location>
        <begin position="290"/>
        <end position="309"/>
    </location>
</feature>
<feature type="transmembrane region" description="Helical" evidence="6">
    <location>
        <begin position="359"/>
        <end position="379"/>
    </location>
</feature>
<feature type="transmembrane region" description="Helical" evidence="6">
    <location>
        <begin position="391"/>
        <end position="410"/>
    </location>
</feature>
<evidence type="ECO:0000256" key="4">
    <source>
        <dbReference type="ARBA" id="ARBA00022989"/>
    </source>
</evidence>
<evidence type="ECO:0000313" key="8">
    <source>
        <dbReference type="Proteomes" id="UP000242474"/>
    </source>
</evidence>
<dbReference type="InterPro" id="IPR045069">
    <property type="entry name" value="MATE_euk"/>
</dbReference>
<feature type="transmembrane region" description="Helical" evidence="6">
    <location>
        <begin position="71"/>
        <end position="95"/>
    </location>
</feature>
<keyword evidence="4 6" id="KW-1133">Transmembrane helix</keyword>
<feature type="transmembrane region" description="Helical" evidence="6">
    <location>
        <begin position="137"/>
        <end position="156"/>
    </location>
</feature>
<dbReference type="Proteomes" id="UP000242474">
    <property type="component" value="Unassembled WGS sequence"/>
</dbReference>
<organism evidence="7 8">
    <name type="scientific">Coemansia reversa (strain ATCC 12441 / NRRL 1564)</name>
    <dbReference type="NCBI Taxonomy" id="763665"/>
    <lineage>
        <taxon>Eukaryota</taxon>
        <taxon>Fungi</taxon>
        <taxon>Fungi incertae sedis</taxon>
        <taxon>Zoopagomycota</taxon>
        <taxon>Kickxellomycotina</taxon>
        <taxon>Kickxellomycetes</taxon>
        <taxon>Kickxellales</taxon>
        <taxon>Kickxellaceae</taxon>
        <taxon>Coemansia</taxon>
    </lineage>
</organism>
<dbReference type="GO" id="GO:1990961">
    <property type="term" value="P:xenobiotic detoxification by transmembrane export across the plasma membrane"/>
    <property type="evidence" value="ECO:0007669"/>
    <property type="project" value="InterPro"/>
</dbReference>
<evidence type="ECO:0000256" key="2">
    <source>
        <dbReference type="ARBA" id="ARBA00010199"/>
    </source>
</evidence>
<dbReference type="InterPro" id="IPR002528">
    <property type="entry name" value="MATE_fam"/>
</dbReference>
<dbReference type="NCBIfam" id="TIGR00797">
    <property type="entry name" value="matE"/>
    <property type="match status" value="1"/>
</dbReference>
<comment type="subcellular location">
    <subcellularLocation>
        <location evidence="1">Membrane</location>
        <topology evidence="1">Multi-pass membrane protein</topology>
    </subcellularLocation>
</comment>
<sequence length="426" mass="46572">LQTSFLFVNVISVGHLGTGELAGMAMSVLINGFLVYAPSLGLVSATETFCSTAYTASRDKTLVGFHFQRGLLASVLHLIVVAPILWNLELILLSIGQNPLVAKLSGTYMRIQVFGVLPWTMFEACKCYLQSQGIMRAGSLVLLVVVPIHCFNNYLLVRSPTYGIGFIGAPIATLISEWLMFAGIVIYIRGSRAMDTWGGWNIDVLHNMHAYYKVAAPAVIMLCAEYFAFGLLTIGASYFGVVQIDACTIVINTLLLIFIPSYGISFSTGPRVGNLIGAAKPRQARIASDVALAASAFIGLLFIALLAMFLDLWISVYTAEPDVIRQVKMIIPITYLFITGDGLKAVLSAIMRGLGRQKVSAAINMLAYHLIAIPVSAYLGFGRDMQNPGLWWGVCVGVLVVCGGHFIYIYRWVDWKDEVRFCLVRL</sequence>
<dbReference type="GO" id="GO:0042910">
    <property type="term" value="F:xenobiotic transmembrane transporter activity"/>
    <property type="evidence" value="ECO:0007669"/>
    <property type="project" value="InterPro"/>
</dbReference>
<dbReference type="PANTHER" id="PTHR11206">
    <property type="entry name" value="MULTIDRUG RESISTANCE PROTEIN"/>
    <property type="match status" value="1"/>
</dbReference>
<dbReference type="CDD" id="cd13132">
    <property type="entry name" value="MATE_eukaryotic"/>
    <property type="match status" value="1"/>
</dbReference>
<feature type="transmembrane region" description="Helical" evidence="6">
    <location>
        <begin position="210"/>
        <end position="232"/>
    </location>
</feature>
<protein>
    <submittedName>
        <fullName evidence="7">MATE efflux family protein</fullName>
    </submittedName>
</protein>
<dbReference type="Pfam" id="PF01554">
    <property type="entry name" value="MatE"/>
    <property type="match status" value="2"/>
</dbReference>
<evidence type="ECO:0000313" key="7">
    <source>
        <dbReference type="EMBL" id="PIA14589.1"/>
    </source>
</evidence>
<dbReference type="GO" id="GO:0016020">
    <property type="term" value="C:membrane"/>
    <property type="evidence" value="ECO:0007669"/>
    <property type="project" value="UniProtKB-SubCell"/>
</dbReference>